<organism evidence="12 13">
    <name type="scientific">Nitrincola nitratireducens</name>
    <dbReference type="NCBI Taxonomy" id="1229521"/>
    <lineage>
        <taxon>Bacteria</taxon>
        <taxon>Pseudomonadati</taxon>
        <taxon>Pseudomonadota</taxon>
        <taxon>Gammaproteobacteria</taxon>
        <taxon>Oceanospirillales</taxon>
        <taxon>Oceanospirillaceae</taxon>
        <taxon>Nitrincola</taxon>
    </lineage>
</organism>
<dbReference type="PANTHER" id="PTHR11601:SF34">
    <property type="entry name" value="CYSTEINE DESULFURASE"/>
    <property type="match status" value="1"/>
</dbReference>
<comment type="similarity">
    <text evidence="2">Belongs to the class-V pyridoxal-phosphate-dependent aminotransferase family. NifS/IscS subfamily.</text>
</comment>
<dbReference type="Proteomes" id="UP000019464">
    <property type="component" value="Unassembled WGS sequence"/>
</dbReference>
<protein>
    <recommendedName>
        <fullName evidence="3">cysteine desulfurase</fullName>
        <ecNumber evidence="3">2.8.1.7</ecNumber>
    </recommendedName>
</protein>
<comment type="cofactor">
    <cofactor evidence="1 10">
        <name>pyridoxal 5'-phosphate</name>
        <dbReference type="ChEBI" id="CHEBI:597326"/>
    </cofactor>
</comment>
<dbReference type="RefSeq" id="WP_036510252.1">
    <property type="nucleotide sequence ID" value="NZ_AONB01000007.1"/>
</dbReference>
<dbReference type="Gene3D" id="3.90.1150.10">
    <property type="entry name" value="Aspartate Aminotransferase, domain 1"/>
    <property type="match status" value="1"/>
</dbReference>
<accession>W9UVZ2</accession>
<keyword evidence="5" id="KW-0479">Metal-binding</keyword>
<name>W9UVZ2_9GAMM</name>
<evidence type="ECO:0000259" key="11">
    <source>
        <dbReference type="Pfam" id="PF00266"/>
    </source>
</evidence>
<dbReference type="EC" id="2.8.1.7" evidence="3"/>
<dbReference type="PATRIC" id="fig|1229521.3.peg.1883"/>
<comment type="caution">
    <text evidence="12">The sequence shown here is derived from an EMBL/GenBank/DDBJ whole genome shotgun (WGS) entry which is preliminary data.</text>
</comment>
<evidence type="ECO:0000256" key="2">
    <source>
        <dbReference type="ARBA" id="ARBA00006490"/>
    </source>
</evidence>
<evidence type="ECO:0000256" key="10">
    <source>
        <dbReference type="RuleBase" id="RU004504"/>
    </source>
</evidence>
<comment type="catalytic activity">
    <reaction evidence="9">
        <text>(sulfur carrier)-H + L-cysteine = (sulfur carrier)-SH + L-alanine</text>
        <dbReference type="Rhea" id="RHEA:43892"/>
        <dbReference type="Rhea" id="RHEA-COMP:14737"/>
        <dbReference type="Rhea" id="RHEA-COMP:14739"/>
        <dbReference type="ChEBI" id="CHEBI:29917"/>
        <dbReference type="ChEBI" id="CHEBI:35235"/>
        <dbReference type="ChEBI" id="CHEBI:57972"/>
        <dbReference type="ChEBI" id="CHEBI:64428"/>
        <dbReference type="EC" id="2.8.1.7"/>
    </reaction>
</comment>
<dbReference type="Pfam" id="PF00266">
    <property type="entry name" value="Aminotran_5"/>
    <property type="match status" value="1"/>
</dbReference>
<evidence type="ECO:0000313" key="12">
    <source>
        <dbReference type="EMBL" id="EXJ11398.1"/>
    </source>
</evidence>
<dbReference type="InterPro" id="IPR015424">
    <property type="entry name" value="PyrdxlP-dep_Trfase"/>
</dbReference>
<evidence type="ECO:0000256" key="5">
    <source>
        <dbReference type="ARBA" id="ARBA00022723"/>
    </source>
</evidence>
<dbReference type="EMBL" id="AONB01000007">
    <property type="protein sequence ID" value="EXJ11398.1"/>
    <property type="molecule type" value="Genomic_DNA"/>
</dbReference>
<dbReference type="InterPro" id="IPR020578">
    <property type="entry name" value="Aminotrans_V_PyrdxlP_BS"/>
</dbReference>
<keyword evidence="7" id="KW-0408">Iron</keyword>
<keyword evidence="4 12" id="KW-0808">Transferase</keyword>
<gene>
    <name evidence="12" type="primary">iscS_2</name>
    <name evidence="12" type="ORF">D791_01856</name>
</gene>
<dbReference type="InterPro" id="IPR015422">
    <property type="entry name" value="PyrdxlP-dep_Trfase_small"/>
</dbReference>
<keyword evidence="8" id="KW-0411">Iron-sulfur</keyword>
<dbReference type="STRING" id="1229521.D791_01856"/>
<proteinExistence type="inferred from homology"/>
<dbReference type="PANTHER" id="PTHR11601">
    <property type="entry name" value="CYSTEINE DESULFURYLASE FAMILY MEMBER"/>
    <property type="match status" value="1"/>
</dbReference>
<evidence type="ECO:0000256" key="3">
    <source>
        <dbReference type="ARBA" id="ARBA00012239"/>
    </source>
</evidence>
<evidence type="ECO:0000256" key="4">
    <source>
        <dbReference type="ARBA" id="ARBA00022679"/>
    </source>
</evidence>
<dbReference type="GO" id="GO:0046872">
    <property type="term" value="F:metal ion binding"/>
    <property type="evidence" value="ECO:0007669"/>
    <property type="project" value="UniProtKB-KW"/>
</dbReference>
<dbReference type="InterPro" id="IPR015421">
    <property type="entry name" value="PyrdxlP-dep_Trfase_major"/>
</dbReference>
<dbReference type="Gene3D" id="3.40.640.10">
    <property type="entry name" value="Type I PLP-dependent aspartate aminotransferase-like (Major domain)"/>
    <property type="match status" value="1"/>
</dbReference>
<reference evidence="13" key="1">
    <citation type="submission" date="2012-11" db="EMBL/GenBank/DDBJ databases">
        <authorList>
            <person name="Singh A."/>
            <person name="Pinnaka A.K."/>
            <person name="Vaidya B."/>
        </authorList>
    </citation>
    <scope>NUCLEOTIDE SEQUENCE [LARGE SCALE GENOMIC DNA]</scope>
    <source>
        <strain evidence="13">AK23</strain>
    </source>
</reference>
<evidence type="ECO:0000256" key="7">
    <source>
        <dbReference type="ARBA" id="ARBA00023004"/>
    </source>
</evidence>
<dbReference type="InterPro" id="IPR000192">
    <property type="entry name" value="Aminotrans_V_dom"/>
</dbReference>
<evidence type="ECO:0000256" key="1">
    <source>
        <dbReference type="ARBA" id="ARBA00001933"/>
    </source>
</evidence>
<dbReference type="PROSITE" id="PS00595">
    <property type="entry name" value="AA_TRANSFER_CLASS_5"/>
    <property type="match status" value="1"/>
</dbReference>
<evidence type="ECO:0000256" key="8">
    <source>
        <dbReference type="ARBA" id="ARBA00023014"/>
    </source>
</evidence>
<reference evidence="12 13" key="2">
    <citation type="journal article" date="2015" name="Syst. Appl. Microbiol.">
        <title>Nitrincola nitratireducens sp. nov. isolated from a haloalkaline crater lake.</title>
        <authorList>
            <person name="Singh A."/>
            <person name="Vaidya B."/>
            <person name="Tanuku N.R."/>
            <person name="Pinnaka A.K."/>
        </authorList>
    </citation>
    <scope>NUCLEOTIDE SEQUENCE [LARGE SCALE GENOMIC DNA]</scope>
    <source>
        <strain evidence="12 13">AK23</strain>
    </source>
</reference>
<sequence length="371" mass="40872">MIYFDSAASYPLLDDVKQDMLCSNDILFANPSSSHQLGVESSEIIEHSRQLIADAINALPSEIIFTSGATESNNLAIKGHFSQPDYQSKKHIIISAYEHKCVHAITDFLVRTSGVSVSVVKPNCDGIVSSQAVSELIRPETSLVSVMHVNNELGTVNPLKEIGQLCYEHNIRFHTDAAQSFMKKMMDVDELNIDYLSISAHKIGGPKGVGAIYIRERRNLMLEPVIHGAGQEDGLRGGTLATVLIKAFGKAIDSFPRNYAHIIEQDFKCHLITLLRDLNVPYIVNGHSIPSLLSVTLPDTDVQSLMRSTQDQFSLAVGSACSSKEIEASHVLTSIGLDRTTADKTLRLSFHHGNEYTDIEQLAVEIKKYTH</sequence>
<dbReference type="Gene3D" id="1.10.260.50">
    <property type="match status" value="1"/>
</dbReference>
<keyword evidence="6" id="KW-0663">Pyridoxal phosphate</keyword>
<evidence type="ECO:0000256" key="6">
    <source>
        <dbReference type="ARBA" id="ARBA00022898"/>
    </source>
</evidence>
<dbReference type="GO" id="GO:0031071">
    <property type="term" value="F:cysteine desulfurase activity"/>
    <property type="evidence" value="ECO:0007669"/>
    <property type="project" value="UniProtKB-EC"/>
</dbReference>
<dbReference type="InterPro" id="IPR016454">
    <property type="entry name" value="Cysteine_dSase"/>
</dbReference>
<evidence type="ECO:0000256" key="9">
    <source>
        <dbReference type="ARBA" id="ARBA00050776"/>
    </source>
</evidence>
<evidence type="ECO:0000313" key="13">
    <source>
        <dbReference type="Proteomes" id="UP000019464"/>
    </source>
</evidence>
<dbReference type="SUPFAM" id="SSF53383">
    <property type="entry name" value="PLP-dependent transferases"/>
    <property type="match status" value="1"/>
</dbReference>
<feature type="domain" description="Aminotransferase class V" evidence="11">
    <location>
        <begin position="2"/>
        <end position="362"/>
    </location>
</feature>
<dbReference type="PIRSF" id="PIRSF005572">
    <property type="entry name" value="NifS"/>
    <property type="match status" value="1"/>
</dbReference>
<dbReference type="AlphaFoldDB" id="W9UVZ2"/>
<keyword evidence="13" id="KW-1185">Reference proteome</keyword>
<dbReference type="GO" id="GO:0051536">
    <property type="term" value="F:iron-sulfur cluster binding"/>
    <property type="evidence" value="ECO:0007669"/>
    <property type="project" value="UniProtKB-KW"/>
</dbReference>